<keyword evidence="10" id="KW-0479">Metal-binding</keyword>
<keyword evidence="18" id="KW-0411">Iron-sulfur</keyword>
<keyword evidence="9" id="KW-0540">Nuclease</keyword>
<dbReference type="EMBL" id="CAEFZW010000005">
    <property type="protein sequence ID" value="CAB4254877.1"/>
    <property type="molecule type" value="Genomic_DNA"/>
</dbReference>
<dbReference type="CDD" id="cd18808">
    <property type="entry name" value="SF1_C_Upf1"/>
    <property type="match status" value="1"/>
</dbReference>
<evidence type="ECO:0000259" key="27">
    <source>
        <dbReference type="Pfam" id="PF08696"/>
    </source>
</evidence>
<evidence type="ECO:0000259" key="28">
    <source>
        <dbReference type="Pfam" id="PF13086"/>
    </source>
</evidence>
<dbReference type="Pfam" id="PF21123">
    <property type="entry name" value="Dna2_Rift"/>
    <property type="match status" value="1"/>
</dbReference>
<keyword evidence="20" id="KW-0496">Mitochondrion</keyword>
<dbReference type="GO" id="GO:0035861">
    <property type="term" value="C:site of double-strand break"/>
    <property type="evidence" value="ECO:0007669"/>
    <property type="project" value="UniProtKB-ARBA"/>
</dbReference>
<dbReference type="InterPro" id="IPR041679">
    <property type="entry name" value="DNA2/NAM7-like_C"/>
</dbReference>
<dbReference type="PANTHER" id="PTHR43788">
    <property type="entry name" value="DNA2/NAM7 HELICASE FAMILY MEMBER"/>
    <property type="match status" value="1"/>
</dbReference>
<dbReference type="GO" id="GO:0003677">
    <property type="term" value="F:DNA binding"/>
    <property type="evidence" value="ECO:0007669"/>
    <property type="project" value="UniProtKB-KW"/>
</dbReference>
<feature type="domain" description="DNA2 rift barrel" evidence="30">
    <location>
        <begin position="874"/>
        <end position="959"/>
    </location>
</feature>
<keyword evidence="32" id="KW-1185">Reference proteome</keyword>
<dbReference type="InterPro" id="IPR041677">
    <property type="entry name" value="DNA2/NAM7_AAA_11"/>
</dbReference>
<dbReference type="InterPro" id="IPR011604">
    <property type="entry name" value="PDDEXK-like_dom_sf"/>
</dbReference>
<dbReference type="InterPro" id="IPR026851">
    <property type="entry name" value="Dna2/JHS1_DEXXQ-box"/>
</dbReference>
<evidence type="ECO:0000256" key="20">
    <source>
        <dbReference type="ARBA" id="ARBA00023128"/>
    </source>
</evidence>
<keyword evidence="7" id="KW-0004">4Fe-4S</keyword>
<dbReference type="RefSeq" id="XP_041406721.1">
    <property type="nucleotide sequence ID" value="XM_041550787.1"/>
</dbReference>
<evidence type="ECO:0000256" key="7">
    <source>
        <dbReference type="ARBA" id="ARBA00022485"/>
    </source>
</evidence>
<evidence type="ECO:0000259" key="30">
    <source>
        <dbReference type="Pfam" id="PF21123"/>
    </source>
</evidence>
<evidence type="ECO:0000256" key="1">
    <source>
        <dbReference type="ARBA" id="ARBA00001966"/>
    </source>
</evidence>
<dbReference type="PANTHER" id="PTHR43788:SF8">
    <property type="entry name" value="DNA-BINDING PROTEIN SMUBP-2"/>
    <property type="match status" value="1"/>
</dbReference>
<dbReference type="GO" id="GO:0005739">
    <property type="term" value="C:mitochondrion"/>
    <property type="evidence" value="ECO:0007669"/>
    <property type="project" value="UniProtKB-SubCell"/>
</dbReference>
<comment type="caution">
    <text evidence="31">The sequence shown here is derived from an EMBL/GenBank/DDBJ whole genome shotgun (WGS) entry which is preliminary data.</text>
</comment>
<dbReference type="Gene3D" id="3.40.50.300">
    <property type="entry name" value="P-loop containing nucleotide triphosphate hydrolases"/>
    <property type="match status" value="3"/>
</dbReference>
<evidence type="ECO:0000256" key="2">
    <source>
        <dbReference type="ARBA" id="ARBA00004123"/>
    </source>
</evidence>
<dbReference type="OrthoDB" id="6513042at2759"/>
<keyword evidence="21" id="KW-0234">DNA repair</keyword>
<dbReference type="GO" id="GO:0006302">
    <property type="term" value="P:double-strand break repair"/>
    <property type="evidence" value="ECO:0007669"/>
    <property type="project" value="UniProtKB-ARBA"/>
</dbReference>
<dbReference type="CDD" id="cd18041">
    <property type="entry name" value="DEXXQc_DNA2"/>
    <property type="match status" value="1"/>
</dbReference>
<evidence type="ECO:0000256" key="6">
    <source>
        <dbReference type="ARBA" id="ARBA00021516"/>
    </source>
</evidence>
<dbReference type="GO" id="GO:0017116">
    <property type="term" value="F:single-stranded DNA helicase activity"/>
    <property type="evidence" value="ECO:0007669"/>
    <property type="project" value="InterPro"/>
</dbReference>
<dbReference type="GO" id="GO:0046872">
    <property type="term" value="F:metal ion binding"/>
    <property type="evidence" value="ECO:0007669"/>
    <property type="project" value="UniProtKB-KW"/>
</dbReference>
<keyword evidence="13" id="KW-0227">DNA damage</keyword>
<evidence type="ECO:0000259" key="29">
    <source>
        <dbReference type="Pfam" id="PF13087"/>
    </source>
</evidence>
<dbReference type="Pfam" id="PF08696">
    <property type="entry name" value="Dna2"/>
    <property type="match status" value="1"/>
</dbReference>
<name>A0A8H2VG51_9SACH</name>
<keyword evidence="16" id="KW-0067">ATP-binding</keyword>
<dbReference type="FunFam" id="3.40.50.300:FF:000789">
    <property type="entry name" value="DNA replication ATP-dependent helicase/nuclease DNA2"/>
    <property type="match status" value="1"/>
</dbReference>
<feature type="compositionally biased region" description="Basic and acidic residues" evidence="26">
    <location>
        <begin position="198"/>
        <end position="211"/>
    </location>
</feature>
<dbReference type="GO" id="GO:0005634">
    <property type="term" value="C:nucleus"/>
    <property type="evidence" value="ECO:0007669"/>
    <property type="project" value="UniProtKB-SubCell"/>
</dbReference>
<comment type="catalytic activity">
    <reaction evidence="25">
        <text>ATP + H2O = ADP + phosphate + H(+)</text>
        <dbReference type="Rhea" id="RHEA:13065"/>
        <dbReference type="ChEBI" id="CHEBI:15377"/>
        <dbReference type="ChEBI" id="CHEBI:15378"/>
        <dbReference type="ChEBI" id="CHEBI:30616"/>
        <dbReference type="ChEBI" id="CHEBI:43474"/>
        <dbReference type="ChEBI" id="CHEBI:456216"/>
        <dbReference type="EC" id="3.6.4.12"/>
    </reaction>
</comment>
<evidence type="ECO:0000256" key="8">
    <source>
        <dbReference type="ARBA" id="ARBA00022705"/>
    </source>
</evidence>
<evidence type="ECO:0000256" key="17">
    <source>
        <dbReference type="ARBA" id="ARBA00023004"/>
    </source>
</evidence>
<feature type="region of interest" description="Disordered" evidence="26">
    <location>
        <begin position="136"/>
        <end position="166"/>
    </location>
</feature>
<evidence type="ECO:0000256" key="23">
    <source>
        <dbReference type="ARBA" id="ARBA00023268"/>
    </source>
</evidence>
<comment type="subcellular location">
    <subcellularLocation>
        <location evidence="3">Mitochondrion</location>
    </subcellularLocation>
    <subcellularLocation>
        <location evidence="2">Nucleus</location>
    </subcellularLocation>
</comment>
<accession>A0A8H2VG51</accession>
<evidence type="ECO:0000256" key="24">
    <source>
        <dbReference type="ARBA" id="ARBA00032548"/>
    </source>
</evidence>
<dbReference type="GO" id="GO:0006273">
    <property type="term" value="P:lagging strand elongation"/>
    <property type="evidence" value="ECO:0007669"/>
    <property type="project" value="UniProtKB-ARBA"/>
</dbReference>
<evidence type="ECO:0000313" key="32">
    <source>
        <dbReference type="Proteomes" id="UP000644660"/>
    </source>
</evidence>
<feature type="region of interest" description="Disordered" evidence="26">
    <location>
        <begin position="400"/>
        <end position="425"/>
    </location>
</feature>
<feature type="domain" description="DNA replication factor Dna2 N-terminal" evidence="27">
    <location>
        <begin position="471"/>
        <end position="687"/>
    </location>
</feature>
<dbReference type="Proteomes" id="UP000644660">
    <property type="component" value="Unassembled WGS sequence"/>
</dbReference>
<dbReference type="GO" id="GO:0000014">
    <property type="term" value="F:single-stranded DNA endodeoxyribonuclease activity"/>
    <property type="evidence" value="ECO:0007669"/>
    <property type="project" value="UniProtKB-ARBA"/>
</dbReference>
<evidence type="ECO:0000256" key="10">
    <source>
        <dbReference type="ARBA" id="ARBA00022723"/>
    </source>
</evidence>
<keyword evidence="19" id="KW-0238">DNA-binding</keyword>
<evidence type="ECO:0000256" key="18">
    <source>
        <dbReference type="ARBA" id="ARBA00023014"/>
    </source>
</evidence>
<keyword evidence="22" id="KW-0539">Nucleus</keyword>
<dbReference type="Gene3D" id="3.90.320.10">
    <property type="match status" value="1"/>
</dbReference>
<dbReference type="InterPro" id="IPR027417">
    <property type="entry name" value="P-loop_NTPase"/>
</dbReference>
<proteinExistence type="inferred from homology"/>
<dbReference type="InterPro" id="IPR048459">
    <property type="entry name" value="DNA2_Rift"/>
</dbReference>
<dbReference type="InterPro" id="IPR014808">
    <property type="entry name" value="DNA_replication_fac_Dna2_N"/>
</dbReference>
<protein>
    <recommendedName>
        <fullName evidence="6">DNA replication ATP-dependent helicase/nuclease DNA2</fullName>
        <ecNumber evidence="5">3.6.4.12</ecNumber>
    </recommendedName>
    <alternativeName>
        <fullName evidence="24">DNA replication ATP-dependent helicase-like homolog</fullName>
    </alternativeName>
</protein>
<keyword evidence="8" id="KW-0235">DNA replication</keyword>
<dbReference type="FunFam" id="3.40.50.300:FF:000721">
    <property type="entry name" value="DNA replication ATP-dependent helicase/nuclease DNA2"/>
    <property type="match status" value="1"/>
</dbReference>
<dbReference type="InterPro" id="IPR047187">
    <property type="entry name" value="SF1_C_Upf1"/>
</dbReference>
<sequence length="1513" mass="172209">MSGNQEKRRKTEQNATNPLKKTDAKPSATVPNDTNTKPKKYAVKYRFEELKRKQSKYIEEPVVLRSIPQSQVLNTAFSKNRRDIDAPKILQPAHKALRKVPSYKSKTKETMDGVKKEKEIDDMSDHVIWKYSPIYKGTPERSANSSPDRDKEYVPNLLNPPSTPTVSNKLKSVLNFTYLNDSNENLQLPTETAEEMSDIQKSKQNDKNSSKDLLRNIDDILTEMRGDTDLRLNAGRINGLPSSPGTVGHPDTLLLENTMTKIEQSKNQPTDESIQHYSKDLLKDEENARTDVKKILDSDNTTKSTVKQTLNDAIISMTQQKISEEKSNVKPLIDVHTDGNNINELDDDDDDDILFDIISQQKPNAKYDLKPLPNEQSSLESDEMLDDSLLGIFDELEQNSQVPKTKPDTDETNTIPPMIHPNSDNSKMITEYSERAKCAKEKKGICRLVVLSIREMTLPKIGIQKILTCVDSKGSKVPVILRNPWVYLDIYEGDIIHIIEGKNFANKRLLSQDKDPQTLLENDNLLIVHPDILLSATTIGSSTKCLRCSVINNLFQDVRNEQSISMTIGNIVHELLQDAFRYKLTHRNITMDYFTERLDELLETYSFAIIVCNEDVQDVKNTIMETHVQKILSFVNKFVSSDNYKRYVPIANTKKSQSISLSDIIDIEENIWSPSFGLKGFLDVTVDAYVEKMHAIVPLEIKTGKYKSQAHEVQGLIYTLLLSDRYDIFDDFFLLMYTWEEGMVKHRRLPDPIRHILMTRNKIASSLKHRLSEIKSRVQTLFPVPTVEENPANCTHCYNKVISMTLYKLVEHGTAEGSRIPMEEYDELTSHLPNDIKNYREFFLKYNDLVTKEESSVCASNQDMFLMTGEARESHNGHCVHSLRVSSIKKDEVMDGQYLYQFKRCYSPTQQVSSILQSQISLDDRIIVSDEEGHFSITSGNVIELTEDSITISTKRKLLNNKISSGPDHEPRIESVIDPTLRESDIISTQNAVTYRIDKYDIQQPLSGARFNILNLFLPPIKKGTFILDEKTSEQRFLKLSEGGDERMKKFLVDNIAPQFLSLKDKPLLQNYLPEDSTFNDDQHKALDLCLRAKDYALILGMPGTGKTTLIAEIIKILVKNGKKILLSSYTHSAVDNILLKLIDTDIKTIRLGSNGKIHPETRKYMVDYTLAKSYNEFLNMINETSLVATTCLGINDLLFSYKEKDFDYVILDEASQVSMPVALGPLRFGEKFIMVGDHNQLPPLVKNESARLDGLEDSLFKILSERHPESMAELTLQYRMCGDIMKLSNFLIYDDKLKCGTEQVSNQLLDIPNLPLISKYKSSTSQQDWLVDIMDPQRRVLFADYDRNTGIIENIEGDNIINNGECTLIGQMVDGLILSGVPCNRIGVMTLYRAQLRLLKRTFKEVKYHGLEVLTADQFQGRDKDCILISMVRSNDDLKGGSLLKEVRRVNVAMTRAKSKLIILGSKDTISSIGGIKEFIGMLQTNGWIYKLPADCLKTYNFENIPEKLYTV</sequence>
<evidence type="ECO:0000256" key="11">
    <source>
        <dbReference type="ARBA" id="ARBA00022741"/>
    </source>
</evidence>
<evidence type="ECO:0000256" key="5">
    <source>
        <dbReference type="ARBA" id="ARBA00012551"/>
    </source>
</evidence>
<feature type="domain" description="DNA2/NAM7 helicase helicase" evidence="28">
    <location>
        <begin position="1079"/>
        <end position="1176"/>
    </location>
</feature>
<comment type="similarity">
    <text evidence="4">Belongs to the DNA2/NAM7 helicase family.</text>
</comment>
<evidence type="ECO:0000256" key="12">
    <source>
        <dbReference type="ARBA" id="ARBA00022759"/>
    </source>
</evidence>
<dbReference type="GO" id="GO:0043139">
    <property type="term" value="F:5'-3' DNA helicase activity"/>
    <property type="evidence" value="ECO:0007669"/>
    <property type="project" value="TreeGrafter"/>
</dbReference>
<gene>
    <name evidence="31" type="ORF">KABA2_05S03234</name>
</gene>
<evidence type="ECO:0000256" key="4">
    <source>
        <dbReference type="ARBA" id="ARBA00007913"/>
    </source>
</evidence>
<evidence type="ECO:0000256" key="9">
    <source>
        <dbReference type="ARBA" id="ARBA00022722"/>
    </source>
</evidence>
<keyword evidence="14" id="KW-0378">Hydrolase</keyword>
<feature type="domain" description="DNA2/NAM7 helicase-like C-terminal" evidence="29">
    <location>
        <begin position="1256"/>
        <end position="1468"/>
    </location>
</feature>
<dbReference type="GeneID" id="64857897"/>
<dbReference type="SUPFAM" id="SSF52540">
    <property type="entry name" value="P-loop containing nucleoside triphosphate hydrolases"/>
    <property type="match status" value="1"/>
</dbReference>
<evidence type="ECO:0000313" key="31">
    <source>
        <dbReference type="EMBL" id="CAB4254877.1"/>
    </source>
</evidence>
<feature type="region of interest" description="Disordered" evidence="26">
    <location>
        <begin position="191"/>
        <end position="211"/>
    </location>
</feature>
<dbReference type="Pfam" id="PF13087">
    <property type="entry name" value="AAA_12"/>
    <property type="match status" value="1"/>
</dbReference>
<evidence type="ECO:0000256" key="14">
    <source>
        <dbReference type="ARBA" id="ARBA00022801"/>
    </source>
</evidence>
<evidence type="ECO:0000256" key="22">
    <source>
        <dbReference type="ARBA" id="ARBA00023242"/>
    </source>
</evidence>
<keyword evidence="17" id="KW-0408">Iron</keyword>
<feature type="compositionally biased region" description="Basic and acidic residues" evidence="26">
    <location>
        <begin position="1"/>
        <end position="12"/>
    </location>
</feature>
<keyword evidence="12" id="KW-0255">Endonuclease</keyword>
<comment type="cofactor">
    <cofactor evidence="1">
        <name>[4Fe-4S] cluster</name>
        <dbReference type="ChEBI" id="CHEBI:49883"/>
    </cofactor>
</comment>
<evidence type="ECO:0000256" key="15">
    <source>
        <dbReference type="ARBA" id="ARBA00022806"/>
    </source>
</evidence>
<organism evidence="31 32">
    <name type="scientific">Maudiozyma barnettii</name>
    <dbReference type="NCBI Taxonomy" id="61262"/>
    <lineage>
        <taxon>Eukaryota</taxon>
        <taxon>Fungi</taxon>
        <taxon>Dikarya</taxon>
        <taxon>Ascomycota</taxon>
        <taxon>Saccharomycotina</taxon>
        <taxon>Saccharomycetes</taxon>
        <taxon>Saccharomycetales</taxon>
        <taxon>Saccharomycetaceae</taxon>
        <taxon>Maudiozyma</taxon>
    </lineage>
</organism>
<dbReference type="InterPro" id="IPR050534">
    <property type="entry name" value="Coronavir_polyprotein_1ab"/>
</dbReference>
<evidence type="ECO:0000256" key="13">
    <source>
        <dbReference type="ARBA" id="ARBA00022763"/>
    </source>
</evidence>
<reference evidence="31 32" key="1">
    <citation type="submission" date="2020-05" db="EMBL/GenBank/DDBJ databases">
        <authorList>
            <person name="Casaregola S."/>
            <person name="Devillers H."/>
            <person name="Grondin C."/>
        </authorList>
    </citation>
    <scope>NUCLEOTIDE SEQUENCE [LARGE SCALE GENOMIC DNA]</scope>
    <source>
        <strain evidence="31 32">CLIB 1767</strain>
    </source>
</reference>
<dbReference type="Pfam" id="PF13086">
    <property type="entry name" value="AAA_11"/>
    <property type="match status" value="2"/>
</dbReference>
<evidence type="ECO:0000256" key="25">
    <source>
        <dbReference type="ARBA" id="ARBA00047995"/>
    </source>
</evidence>
<evidence type="ECO:0000256" key="21">
    <source>
        <dbReference type="ARBA" id="ARBA00023204"/>
    </source>
</evidence>
<evidence type="ECO:0000256" key="26">
    <source>
        <dbReference type="SAM" id="MobiDB-lite"/>
    </source>
</evidence>
<dbReference type="EC" id="3.6.4.12" evidence="5"/>
<keyword evidence="23" id="KW-0511">Multifunctional enzyme</keyword>
<feature type="domain" description="DNA2/NAM7 helicase helicase" evidence="28">
    <location>
        <begin position="1180"/>
        <end position="1248"/>
    </location>
</feature>
<evidence type="ECO:0000256" key="3">
    <source>
        <dbReference type="ARBA" id="ARBA00004173"/>
    </source>
</evidence>
<dbReference type="GO" id="GO:0005524">
    <property type="term" value="F:ATP binding"/>
    <property type="evidence" value="ECO:0007669"/>
    <property type="project" value="UniProtKB-KW"/>
</dbReference>
<keyword evidence="11" id="KW-0547">Nucleotide-binding</keyword>
<keyword evidence="15 31" id="KW-0347">Helicase</keyword>
<feature type="region of interest" description="Disordered" evidence="26">
    <location>
        <begin position="1"/>
        <end position="37"/>
    </location>
</feature>
<dbReference type="GO" id="GO:0051539">
    <property type="term" value="F:4 iron, 4 sulfur cluster binding"/>
    <property type="evidence" value="ECO:0007669"/>
    <property type="project" value="UniProtKB-KW"/>
</dbReference>
<evidence type="ECO:0000256" key="19">
    <source>
        <dbReference type="ARBA" id="ARBA00023125"/>
    </source>
</evidence>
<evidence type="ECO:0000256" key="16">
    <source>
        <dbReference type="ARBA" id="ARBA00022840"/>
    </source>
</evidence>